<dbReference type="GO" id="GO:0005615">
    <property type="term" value="C:extracellular space"/>
    <property type="evidence" value="ECO:0007669"/>
    <property type="project" value="TreeGrafter"/>
</dbReference>
<proteinExistence type="predicted"/>
<dbReference type="AlphaFoldDB" id="A0A226EEC3"/>
<dbReference type="Gene3D" id="2.100.10.20">
    <property type="entry name" value="Vitelline membrane outer layer protein I (VOMI)"/>
    <property type="match status" value="1"/>
</dbReference>
<organism evidence="1 2">
    <name type="scientific">Folsomia candida</name>
    <name type="common">Springtail</name>
    <dbReference type="NCBI Taxonomy" id="158441"/>
    <lineage>
        <taxon>Eukaryota</taxon>
        <taxon>Metazoa</taxon>
        <taxon>Ecdysozoa</taxon>
        <taxon>Arthropoda</taxon>
        <taxon>Hexapoda</taxon>
        <taxon>Collembola</taxon>
        <taxon>Entomobryomorpha</taxon>
        <taxon>Isotomoidea</taxon>
        <taxon>Isotomidae</taxon>
        <taxon>Proisotominae</taxon>
        <taxon>Folsomia</taxon>
    </lineage>
</organism>
<name>A0A226EEC3_FOLCA</name>
<dbReference type="PANTHER" id="PTHR18841">
    <property type="entry name" value="VITELLINE MEMBRANE OUTER LAYER PROTEIN I-RELATED"/>
    <property type="match status" value="1"/>
</dbReference>
<evidence type="ECO:0000313" key="2">
    <source>
        <dbReference type="Proteomes" id="UP000198287"/>
    </source>
</evidence>
<dbReference type="SUPFAM" id="SSF51092">
    <property type="entry name" value="Vitelline membrane outer protein-I (VMO-I)"/>
    <property type="match status" value="1"/>
</dbReference>
<protein>
    <submittedName>
        <fullName evidence="1">Vitelline membrane outer layer protein 1</fullName>
    </submittedName>
</protein>
<keyword evidence="2" id="KW-1185">Reference proteome</keyword>
<dbReference type="Proteomes" id="UP000198287">
    <property type="component" value="Unassembled WGS sequence"/>
</dbReference>
<dbReference type="PANTHER" id="PTHR18841:SF0">
    <property type="entry name" value="VITELLINE MEMBRANE OUTER LAYER 1 HOMOLOG A-RELATED"/>
    <property type="match status" value="1"/>
</dbReference>
<dbReference type="Pfam" id="PF03762">
    <property type="entry name" value="VOMI"/>
    <property type="match status" value="1"/>
</dbReference>
<accession>A0A226EEC3</accession>
<reference evidence="1 2" key="1">
    <citation type="submission" date="2015-12" db="EMBL/GenBank/DDBJ databases">
        <title>The genome of Folsomia candida.</title>
        <authorList>
            <person name="Faddeeva A."/>
            <person name="Derks M.F."/>
            <person name="Anvar Y."/>
            <person name="Smit S."/>
            <person name="Van Straalen N."/>
            <person name="Roelofs D."/>
        </authorList>
    </citation>
    <scope>NUCLEOTIDE SEQUENCE [LARGE SCALE GENOMIC DNA]</scope>
    <source>
        <strain evidence="1 2">VU population</strain>
        <tissue evidence="1">Whole body</tissue>
    </source>
</reference>
<sequence length="117" mass="13308">MKTIRQKQIVKPNMYRIIFSLENSCSVVIFCCFHRTLIWWDDLDKPPPVDELDDRLNCAGGLVLEGDGITEWGDWTTPQQCPRGTVLCGIQTQVETADVTDETGLNNVKMVCYDRPT</sequence>
<dbReference type="InterPro" id="IPR005515">
    <property type="entry name" value="VOMI"/>
</dbReference>
<gene>
    <name evidence="1" type="ORF">Fcan01_08643</name>
</gene>
<dbReference type="InterPro" id="IPR036706">
    <property type="entry name" value="VOMI_sf"/>
</dbReference>
<dbReference type="EMBL" id="LNIX01000004">
    <property type="protein sequence ID" value="OXA55905.1"/>
    <property type="molecule type" value="Genomic_DNA"/>
</dbReference>
<comment type="caution">
    <text evidence="1">The sequence shown here is derived from an EMBL/GenBank/DDBJ whole genome shotgun (WGS) entry which is preliminary data.</text>
</comment>
<evidence type="ECO:0000313" key="1">
    <source>
        <dbReference type="EMBL" id="OXA55905.1"/>
    </source>
</evidence>